<reference evidence="2" key="1">
    <citation type="submission" date="2022-07" db="EMBL/GenBank/DDBJ databases">
        <authorList>
            <person name="Trinca V."/>
            <person name="Uliana J.V.C."/>
            <person name="Torres T.T."/>
            <person name="Ward R.J."/>
            <person name="Monesi N."/>
        </authorList>
    </citation>
    <scope>NUCLEOTIDE SEQUENCE</scope>
    <source>
        <strain evidence="2">HSMRA1968</strain>
        <tissue evidence="2">Whole embryos</tissue>
    </source>
</reference>
<keyword evidence="1" id="KW-0812">Transmembrane</keyword>
<evidence type="ECO:0000313" key="3">
    <source>
        <dbReference type="Proteomes" id="UP001151699"/>
    </source>
</evidence>
<dbReference type="Proteomes" id="UP001151699">
    <property type="component" value="Chromosome A"/>
</dbReference>
<sequence length="441" mass="51623">LYIDPIVFYRVKIWSIVTGIICATAFLLLTLIIQGLNRCFRSLGCMEHICKNCCTCCVREKSPRAKQIYSMLDSIEHYKSQQLEKLRENYTQQVHRIKENCAQQVEWIQNSYSSQAKHLKDIRDIGTSHLTSLKEQYYDQLKRVREYSTGQLNWVRENYVFQRNKIRKFSAHQVLRIREGYKYQQQTLNKVLENLPSFYFENCRGKTEDEINQEFEVYLKSKMAGLNDVQLKNLENKLKNLENFSAKSVDESKASVYYTPTDYTLSPHTSPIHINYLNENRTNFSDIGYRLSREPERLFGGAYCDHHECAKLLVTDFNFANESKMLTSHRKRKRYNNDYYYSVENVFDAKSLHNHNIHNNHCMEQSSVDTLNIVDVDDTGKTILTKYNCDNPLQTSTSLPEIQLHATIGELHGRHVLLAIENTDNNIQEEMGDVVSEITKL</sequence>
<protein>
    <submittedName>
        <fullName evidence="2">Immunoglobulin domain and leucine-rich repeat-containing protein 2</fullName>
    </submittedName>
</protein>
<organism evidence="2 3">
    <name type="scientific">Pseudolycoriella hygida</name>
    <dbReference type="NCBI Taxonomy" id="35572"/>
    <lineage>
        <taxon>Eukaryota</taxon>
        <taxon>Metazoa</taxon>
        <taxon>Ecdysozoa</taxon>
        <taxon>Arthropoda</taxon>
        <taxon>Hexapoda</taxon>
        <taxon>Insecta</taxon>
        <taxon>Pterygota</taxon>
        <taxon>Neoptera</taxon>
        <taxon>Endopterygota</taxon>
        <taxon>Diptera</taxon>
        <taxon>Nematocera</taxon>
        <taxon>Sciaroidea</taxon>
        <taxon>Sciaridae</taxon>
        <taxon>Pseudolycoriella</taxon>
    </lineage>
</organism>
<name>A0A9Q0NGG2_9DIPT</name>
<keyword evidence="1" id="KW-1133">Transmembrane helix</keyword>
<keyword evidence="3" id="KW-1185">Reference proteome</keyword>
<dbReference type="OrthoDB" id="10061535at2759"/>
<feature type="non-terminal residue" evidence="2">
    <location>
        <position position="441"/>
    </location>
</feature>
<keyword evidence="1" id="KW-0472">Membrane</keyword>
<evidence type="ECO:0000313" key="2">
    <source>
        <dbReference type="EMBL" id="KAJ6649648.1"/>
    </source>
</evidence>
<proteinExistence type="predicted"/>
<accession>A0A9Q0NGG2</accession>
<dbReference type="AlphaFoldDB" id="A0A9Q0NGG2"/>
<comment type="caution">
    <text evidence="2">The sequence shown here is derived from an EMBL/GenBank/DDBJ whole genome shotgun (WGS) entry which is preliminary data.</text>
</comment>
<feature type="transmembrane region" description="Helical" evidence="1">
    <location>
        <begin position="13"/>
        <end position="33"/>
    </location>
</feature>
<dbReference type="EMBL" id="WJQU01000001">
    <property type="protein sequence ID" value="KAJ6649648.1"/>
    <property type="molecule type" value="Genomic_DNA"/>
</dbReference>
<gene>
    <name evidence="2" type="primary">iglr-2_0</name>
    <name evidence="2" type="ORF">Bhyg_04886</name>
</gene>
<feature type="non-terminal residue" evidence="2">
    <location>
        <position position="1"/>
    </location>
</feature>
<evidence type="ECO:0000256" key="1">
    <source>
        <dbReference type="SAM" id="Phobius"/>
    </source>
</evidence>